<dbReference type="Pfam" id="PF07669">
    <property type="entry name" value="Eco57I"/>
    <property type="match status" value="1"/>
</dbReference>
<evidence type="ECO:0000256" key="1">
    <source>
        <dbReference type="ARBA" id="ARBA00010923"/>
    </source>
</evidence>
<dbReference type="InterPro" id="IPR044946">
    <property type="entry name" value="Restrct_endonuc_typeI_TRD_sf"/>
</dbReference>
<dbReference type="SUPFAM" id="SSF116734">
    <property type="entry name" value="DNA methylase specificity domain"/>
    <property type="match status" value="2"/>
</dbReference>
<evidence type="ECO:0000259" key="5">
    <source>
        <dbReference type="Pfam" id="PF07669"/>
    </source>
</evidence>
<name>A0A1W1BL94_9ZZZZ</name>
<comment type="similarity">
    <text evidence="1">Belongs to the type-I restriction system S methylase family.</text>
</comment>
<proteinExistence type="inferred from homology"/>
<dbReference type="GO" id="GO:0003677">
    <property type="term" value="F:DNA binding"/>
    <property type="evidence" value="ECO:0007669"/>
    <property type="project" value="UniProtKB-KW"/>
</dbReference>
<dbReference type="SUPFAM" id="SSF53335">
    <property type="entry name" value="S-adenosyl-L-methionine-dependent methyltransferases"/>
    <property type="match status" value="1"/>
</dbReference>
<dbReference type="InterPro" id="IPR000055">
    <property type="entry name" value="Restrct_endonuc_typeI_TRD"/>
</dbReference>
<dbReference type="InterPro" id="IPR052021">
    <property type="entry name" value="Type-I_RS_S_subunit"/>
</dbReference>
<dbReference type="PANTHER" id="PTHR30408:SF13">
    <property type="entry name" value="TYPE I RESTRICTION ENZYME HINDI SPECIFICITY SUBUNIT"/>
    <property type="match status" value="1"/>
</dbReference>
<reference evidence="6" key="1">
    <citation type="submission" date="2016-10" db="EMBL/GenBank/DDBJ databases">
        <authorList>
            <person name="de Groot N.N."/>
        </authorList>
    </citation>
    <scope>NUCLEOTIDE SEQUENCE</scope>
</reference>
<dbReference type="CDD" id="cd17255">
    <property type="entry name" value="RMtype1_S_Fco49512ORF2615P-TRD2-CR2_like"/>
    <property type="match status" value="1"/>
</dbReference>
<dbReference type="GO" id="GO:0009035">
    <property type="term" value="F:type I site-specific deoxyribonuclease activity"/>
    <property type="evidence" value="ECO:0007669"/>
    <property type="project" value="UniProtKB-EC"/>
</dbReference>
<dbReference type="AlphaFoldDB" id="A0A1W1BL94"/>
<dbReference type="Pfam" id="PF01420">
    <property type="entry name" value="Methylase_S"/>
    <property type="match status" value="2"/>
</dbReference>
<feature type="domain" description="Type I restriction modification DNA specificity" evidence="4">
    <location>
        <begin position="526"/>
        <end position="681"/>
    </location>
</feature>
<accession>A0A1W1BL94</accession>
<evidence type="ECO:0000313" key="6">
    <source>
        <dbReference type="EMBL" id="SFV54314.1"/>
    </source>
</evidence>
<feature type="domain" description="Type I restriction modification DNA specificity" evidence="4">
    <location>
        <begin position="354"/>
        <end position="512"/>
    </location>
</feature>
<feature type="domain" description="Type II methyltransferase M.TaqI-like" evidence="5">
    <location>
        <begin position="2"/>
        <end position="97"/>
    </location>
</feature>
<dbReference type="Gene3D" id="3.90.220.20">
    <property type="entry name" value="DNA methylase specificity domains"/>
    <property type="match status" value="2"/>
</dbReference>
<gene>
    <name evidence="6" type="ORF">MNB_SV-3-1</name>
</gene>
<evidence type="ECO:0000256" key="3">
    <source>
        <dbReference type="ARBA" id="ARBA00023125"/>
    </source>
</evidence>
<dbReference type="PANTHER" id="PTHR30408">
    <property type="entry name" value="TYPE-1 RESTRICTION ENZYME ECOKI SPECIFICITY PROTEIN"/>
    <property type="match status" value="1"/>
</dbReference>
<evidence type="ECO:0000256" key="2">
    <source>
        <dbReference type="ARBA" id="ARBA00022747"/>
    </source>
</evidence>
<evidence type="ECO:0000259" key="4">
    <source>
        <dbReference type="Pfam" id="PF01420"/>
    </source>
</evidence>
<organism evidence="6">
    <name type="scientific">hydrothermal vent metagenome</name>
    <dbReference type="NCBI Taxonomy" id="652676"/>
    <lineage>
        <taxon>unclassified sequences</taxon>
        <taxon>metagenomes</taxon>
        <taxon>ecological metagenomes</taxon>
    </lineage>
</organism>
<dbReference type="InterPro" id="IPR029063">
    <property type="entry name" value="SAM-dependent_MTases_sf"/>
</dbReference>
<protein>
    <submittedName>
        <fullName evidence="6">Type I restriction-modification system, specificity subunit S</fullName>
        <ecNumber evidence="6">3.1.21.3</ecNumber>
    </submittedName>
</protein>
<dbReference type="EMBL" id="FPHI01000008">
    <property type="protein sequence ID" value="SFV54314.1"/>
    <property type="molecule type" value="Genomic_DNA"/>
</dbReference>
<dbReference type="EC" id="3.1.21.3" evidence="6"/>
<dbReference type="GO" id="GO:0009307">
    <property type="term" value="P:DNA restriction-modification system"/>
    <property type="evidence" value="ECO:0007669"/>
    <property type="project" value="UniProtKB-KW"/>
</dbReference>
<dbReference type="CDD" id="cd17266">
    <property type="entry name" value="RMtype1_S_Sau1132ORF3780P-TRD2-CR2_like"/>
    <property type="match status" value="1"/>
</dbReference>
<sequence>MANPPYSVKGFLETLSKDDIERYELTKTIEEKSYTANNAIECFFIEKAKQILKADGVVGIVLPSSILSKGDGENSYVATREILIKYFEIIAIAEFGSGTFGKTGTNTVTLFLRRRDDSLNIVGKYRDFVDNLFVNNKNTEKLFKNKNIIEEYCSHIDIDKEIYMSMFKDELNQELFKHETFAEYRAEFEKSTETKNRKKRTNYTKLTNEEKENIESVELLKYIKKIEADKLYYFCLADESTKEVLIVKAPSNGKENKKFLGYEWSGRKGNEGIQYSGGTLNTINTPLYNPNDSSDKSKINSLIAKNFTNENIVVPKELEEFVSMARLIDMIDFSRRDFNKAFGLNAKKKIEINSKYHIVKISEICEIGRGRVINKQDIERNKGIYPIYSSQTSNNGVFGKIDTYDFDGDYVTWTTDGIYAGTCSFRNGKFNCTNVCGTLKSKSNKLEIKYLPYALNQVTDNYVVKTANPKLMNNVMASIKIPLPPLNIQKQIVKECELIDDEVEKANTIIQISKEEIIKHLTSSSKNKLVKLGDICNMKAGKFVSASNINDEYLEDLYPCYGGNGLRGYVKTSTHNGTYPIIGRQGALCGNVMLAKNEFHATEHAVVVTPKIELDIIWLYQTLVIMNLNQYKTGVAQPGLSVKNLNVIDIKLPPLKTQKEIVTKIEKLENTIAKSQKIIDEASEKKQAILRKYL</sequence>
<dbReference type="InterPro" id="IPR011639">
    <property type="entry name" value="MethylTrfase_TaqI-like_dom"/>
</dbReference>
<dbReference type="Gene3D" id="3.40.50.150">
    <property type="entry name" value="Vaccinia Virus protein VP39"/>
    <property type="match status" value="1"/>
</dbReference>
<keyword evidence="6" id="KW-0378">Hydrolase</keyword>
<keyword evidence="3" id="KW-0238">DNA-binding</keyword>
<keyword evidence="2" id="KW-0680">Restriction system</keyword>